<proteinExistence type="predicted"/>
<evidence type="ECO:0000313" key="2">
    <source>
        <dbReference type="Proteomes" id="UP000596661"/>
    </source>
</evidence>
<protein>
    <submittedName>
        <fullName evidence="1">Uncharacterized protein</fullName>
    </submittedName>
</protein>
<organism evidence="1 2">
    <name type="scientific">Cannabis sativa</name>
    <name type="common">Hemp</name>
    <name type="synonym">Marijuana</name>
    <dbReference type="NCBI Taxonomy" id="3483"/>
    <lineage>
        <taxon>Eukaryota</taxon>
        <taxon>Viridiplantae</taxon>
        <taxon>Streptophyta</taxon>
        <taxon>Embryophyta</taxon>
        <taxon>Tracheophyta</taxon>
        <taxon>Spermatophyta</taxon>
        <taxon>Magnoliopsida</taxon>
        <taxon>eudicotyledons</taxon>
        <taxon>Gunneridae</taxon>
        <taxon>Pentapetalae</taxon>
        <taxon>rosids</taxon>
        <taxon>fabids</taxon>
        <taxon>Rosales</taxon>
        <taxon>Cannabaceae</taxon>
        <taxon>Cannabis</taxon>
    </lineage>
</organism>
<reference evidence="1" key="2">
    <citation type="submission" date="2021-03" db="UniProtKB">
        <authorList>
            <consortium name="EnsemblPlants"/>
        </authorList>
    </citation>
    <scope>IDENTIFICATION</scope>
</reference>
<reference evidence="1" key="1">
    <citation type="submission" date="2018-11" db="EMBL/GenBank/DDBJ databases">
        <authorList>
            <person name="Grassa J C."/>
        </authorList>
    </citation>
    <scope>NUCLEOTIDE SEQUENCE [LARGE SCALE GENOMIC DNA]</scope>
</reference>
<evidence type="ECO:0000313" key="1">
    <source>
        <dbReference type="EnsemblPlants" id="cds.evm.model.05.470"/>
    </source>
</evidence>
<dbReference type="Gramene" id="evm.model.05.470">
    <property type="protein sequence ID" value="cds.evm.model.05.470"/>
    <property type="gene ID" value="evm.TU.05.470"/>
</dbReference>
<dbReference type="Proteomes" id="UP000596661">
    <property type="component" value="Chromosome 5"/>
</dbReference>
<sequence length="89" mass="9371">MSIGVEAGLVPMTRCHLAAVRRAHLAQASSSSLGSRHVSSARGHLYWAPHLTKHQLGALSPLTPPRPVACTALLPYGPCCVRPLLATVV</sequence>
<dbReference type="AlphaFoldDB" id="A0A803PQJ2"/>
<keyword evidence="2" id="KW-1185">Reference proteome</keyword>
<dbReference type="EnsemblPlants" id="evm.model.05.470">
    <property type="protein sequence ID" value="cds.evm.model.05.470"/>
    <property type="gene ID" value="evm.TU.05.470"/>
</dbReference>
<accession>A0A803PQJ2</accession>
<dbReference type="EMBL" id="UZAU01000426">
    <property type="status" value="NOT_ANNOTATED_CDS"/>
    <property type="molecule type" value="Genomic_DNA"/>
</dbReference>
<name>A0A803PQJ2_CANSA</name>